<dbReference type="AlphaFoldDB" id="A0AAW1JDL5"/>
<name>A0AAW1JDL5_POPJA</name>
<dbReference type="Proteomes" id="UP001458880">
    <property type="component" value="Unassembled WGS sequence"/>
</dbReference>
<gene>
    <name evidence="2" type="ORF">QE152_g30581</name>
</gene>
<reference evidence="2 3" key="1">
    <citation type="journal article" date="2024" name="BMC Genomics">
        <title>De novo assembly and annotation of Popillia japonica's genome with initial clues to its potential as an invasive pest.</title>
        <authorList>
            <person name="Cucini C."/>
            <person name="Boschi S."/>
            <person name="Funari R."/>
            <person name="Cardaioli E."/>
            <person name="Iannotti N."/>
            <person name="Marturano G."/>
            <person name="Paoli F."/>
            <person name="Bruttini M."/>
            <person name="Carapelli A."/>
            <person name="Frati F."/>
            <person name="Nardi F."/>
        </authorList>
    </citation>
    <scope>NUCLEOTIDE SEQUENCE [LARGE SCALE GENOMIC DNA]</scope>
    <source>
        <strain evidence="2">DMR45628</strain>
    </source>
</reference>
<sequence>MASASPKMKLTEMSICLLVVGDGNEVQVTWQGAIKILDTAKGAQRPRLMSFHGSPPTPEAHPEPPSDRPVMTRRLNASFSDLPTIREATRQPELPTEVFDEVFLSHLINLRATADGT</sequence>
<accession>A0AAW1JDL5</accession>
<comment type="caution">
    <text evidence="2">The sequence shown here is derived from an EMBL/GenBank/DDBJ whole genome shotgun (WGS) entry which is preliminary data.</text>
</comment>
<dbReference type="EMBL" id="JASPKY010000413">
    <property type="protein sequence ID" value="KAK9701500.1"/>
    <property type="molecule type" value="Genomic_DNA"/>
</dbReference>
<feature type="region of interest" description="Disordered" evidence="1">
    <location>
        <begin position="45"/>
        <end position="71"/>
    </location>
</feature>
<organism evidence="2 3">
    <name type="scientific">Popillia japonica</name>
    <name type="common">Japanese beetle</name>
    <dbReference type="NCBI Taxonomy" id="7064"/>
    <lineage>
        <taxon>Eukaryota</taxon>
        <taxon>Metazoa</taxon>
        <taxon>Ecdysozoa</taxon>
        <taxon>Arthropoda</taxon>
        <taxon>Hexapoda</taxon>
        <taxon>Insecta</taxon>
        <taxon>Pterygota</taxon>
        <taxon>Neoptera</taxon>
        <taxon>Endopterygota</taxon>
        <taxon>Coleoptera</taxon>
        <taxon>Polyphaga</taxon>
        <taxon>Scarabaeiformia</taxon>
        <taxon>Scarabaeidae</taxon>
        <taxon>Rutelinae</taxon>
        <taxon>Popillia</taxon>
    </lineage>
</organism>
<protein>
    <submittedName>
        <fullName evidence="2">Uncharacterized protein</fullName>
    </submittedName>
</protein>
<keyword evidence="3" id="KW-1185">Reference proteome</keyword>
<evidence type="ECO:0000313" key="3">
    <source>
        <dbReference type="Proteomes" id="UP001458880"/>
    </source>
</evidence>
<evidence type="ECO:0000313" key="2">
    <source>
        <dbReference type="EMBL" id="KAK9701500.1"/>
    </source>
</evidence>
<evidence type="ECO:0000256" key="1">
    <source>
        <dbReference type="SAM" id="MobiDB-lite"/>
    </source>
</evidence>
<proteinExistence type="predicted"/>